<dbReference type="InterPro" id="IPR043690">
    <property type="entry name" value="RimI"/>
</dbReference>
<gene>
    <name evidence="1" type="primary">rimI</name>
    <name evidence="3" type="ORF">GCM10007935_43000</name>
</gene>
<keyword evidence="1" id="KW-0963">Cytoplasm</keyword>
<name>A0ABQ6C9H0_9BURK</name>
<dbReference type="PANTHER" id="PTHR43617">
    <property type="entry name" value="L-AMINO ACID N-ACETYLTRANSFERASE"/>
    <property type="match status" value="1"/>
</dbReference>
<dbReference type="PANTHER" id="PTHR43617:SF35">
    <property type="entry name" value="[RIBOSOMAL PROTEIN BS18]-ALANINE N-ACETYLTRANSFERASE"/>
    <property type="match status" value="1"/>
</dbReference>
<comment type="caution">
    <text evidence="3">The sequence shown here is derived from an EMBL/GenBank/DDBJ whole genome shotgun (WGS) entry which is preliminary data.</text>
</comment>
<evidence type="ECO:0000259" key="2">
    <source>
        <dbReference type="PROSITE" id="PS51186"/>
    </source>
</evidence>
<evidence type="ECO:0000313" key="3">
    <source>
        <dbReference type="EMBL" id="GLS16854.1"/>
    </source>
</evidence>
<keyword evidence="1" id="KW-0808">Transferase</keyword>
<dbReference type="Gene3D" id="3.40.630.30">
    <property type="match status" value="1"/>
</dbReference>
<reference evidence="4" key="1">
    <citation type="journal article" date="2019" name="Int. J. Syst. Evol. Microbiol.">
        <title>The Global Catalogue of Microorganisms (GCM) 10K type strain sequencing project: providing services to taxonomists for standard genome sequencing and annotation.</title>
        <authorList>
            <consortium name="The Broad Institute Genomics Platform"/>
            <consortium name="The Broad Institute Genome Sequencing Center for Infectious Disease"/>
            <person name="Wu L."/>
            <person name="Ma J."/>
        </authorList>
    </citation>
    <scope>NUCLEOTIDE SEQUENCE [LARGE SCALE GENOMIC DNA]</scope>
    <source>
        <strain evidence="4">NBRC 109341</strain>
    </source>
</reference>
<keyword evidence="4" id="KW-1185">Reference proteome</keyword>
<dbReference type="EMBL" id="BSPB01000091">
    <property type="protein sequence ID" value="GLS16854.1"/>
    <property type="molecule type" value="Genomic_DNA"/>
</dbReference>
<feature type="domain" description="N-acetyltransferase" evidence="2">
    <location>
        <begin position="30"/>
        <end position="190"/>
    </location>
</feature>
<evidence type="ECO:0000313" key="4">
    <source>
        <dbReference type="Proteomes" id="UP001156903"/>
    </source>
</evidence>
<comment type="caution">
    <text evidence="1">Lacks conserved residue(s) required for the propagation of feature annotation.</text>
</comment>
<protein>
    <recommendedName>
        <fullName evidence="1">[Ribosomal protein bS18]-alanine N-acetyltransferase</fullName>
        <ecNumber evidence="1">2.3.1.266</ecNumber>
    </recommendedName>
</protein>
<dbReference type="Proteomes" id="UP001156903">
    <property type="component" value="Unassembled WGS sequence"/>
</dbReference>
<comment type="catalytic activity">
    <reaction evidence="1">
        <text>N-terminal L-alanyl-[ribosomal protein bS18] + acetyl-CoA = N-terminal N(alpha)-acetyl-L-alanyl-[ribosomal protein bS18] + CoA + H(+)</text>
        <dbReference type="Rhea" id="RHEA:43756"/>
        <dbReference type="Rhea" id="RHEA-COMP:10676"/>
        <dbReference type="Rhea" id="RHEA-COMP:10677"/>
        <dbReference type="ChEBI" id="CHEBI:15378"/>
        <dbReference type="ChEBI" id="CHEBI:57287"/>
        <dbReference type="ChEBI" id="CHEBI:57288"/>
        <dbReference type="ChEBI" id="CHEBI:64718"/>
        <dbReference type="ChEBI" id="CHEBI:83683"/>
        <dbReference type="EC" id="2.3.1.266"/>
    </reaction>
</comment>
<dbReference type="PROSITE" id="PS51186">
    <property type="entry name" value="GNAT"/>
    <property type="match status" value="1"/>
</dbReference>
<comment type="similarity">
    <text evidence="1">Belongs to the acetyltransferase family. RimI subfamily.</text>
</comment>
<evidence type="ECO:0000256" key="1">
    <source>
        <dbReference type="HAMAP-Rule" id="MF_02210"/>
    </source>
</evidence>
<dbReference type="InterPro" id="IPR050276">
    <property type="entry name" value="MshD_Acetyltransferase"/>
</dbReference>
<dbReference type="CDD" id="cd04301">
    <property type="entry name" value="NAT_SF"/>
    <property type="match status" value="1"/>
</dbReference>
<dbReference type="InterPro" id="IPR016181">
    <property type="entry name" value="Acyl_CoA_acyltransferase"/>
</dbReference>
<dbReference type="InterPro" id="IPR006464">
    <property type="entry name" value="AcTrfase_RimI/Ard1"/>
</dbReference>
<comment type="function">
    <text evidence="1">Acetylates the N-terminal alanine of ribosomal protein bS18.</text>
</comment>
<proteinExistence type="inferred from homology"/>
<dbReference type="SUPFAM" id="SSF55729">
    <property type="entry name" value="Acyl-CoA N-acyltransferases (Nat)"/>
    <property type="match status" value="1"/>
</dbReference>
<dbReference type="NCBIfam" id="TIGR01575">
    <property type="entry name" value="rimI"/>
    <property type="match status" value="1"/>
</dbReference>
<organism evidence="3 4">
    <name type="scientific">Hydrogenophaga electricum</name>
    <dbReference type="NCBI Taxonomy" id="1230953"/>
    <lineage>
        <taxon>Bacteria</taxon>
        <taxon>Pseudomonadati</taxon>
        <taxon>Pseudomonadota</taxon>
        <taxon>Betaproteobacteria</taxon>
        <taxon>Burkholderiales</taxon>
        <taxon>Comamonadaceae</taxon>
        <taxon>Hydrogenophaga</taxon>
    </lineage>
</organism>
<dbReference type="Pfam" id="PF00583">
    <property type="entry name" value="Acetyltransf_1"/>
    <property type="match status" value="1"/>
</dbReference>
<feature type="binding site" evidence="1">
    <location>
        <position position="150"/>
    </location>
    <ligand>
        <name>acetyl-CoA</name>
        <dbReference type="ChEBI" id="CHEBI:57288"/>
    </ligand>
</feature>
<feature type="active site" description="Proton donor" evidence="1">
    <location>
        <position position="157"/>
    </location>
</feature>
<dbReference type="InterPro" id="IPR000182">
    <property type="entry name" value="GNAT_dom"/>
</dbReference>
<sequence>MSAAPDTGTPAAWWPGQQTLPTAPVADRRIAFVPMTLADLDAVHEVEKRAYPHPWTPKHFRDSLQAGYPVVMLLGQALPGEMPSPARSDGRVLLGYLVAMPGVDEVHLLNITVAPAFQRQGWGRFLLDALVLWSRGQRAQWLWLEVRQSNQPARHLYERYGFTAVGVRKGYYPAGHLAREDAVVMSLDLRTPGAVQPGGEGA</sequence>
<keyword evidence="1" id="KW-0012">Acyltransferase</keyword>
<accession>A0ABQ6C9H0</accession>
<dbReference type="HAMAP" id="MF_02210">
    <property type="entry name" value="RimI"/>
    <property type="match status" value="1"/>
</dbReference>
<feature type="active site" description="Proton acceptor" evidence="1">
    <location>
        <position position="145"/>
    </location>
</feature>
<dbReference type="EC" id="2.3.1.266" evidence="1"/>
<comment type="subcellular location">
    <subcellularLocation>
        <location evidence="1">Cytoplasm</location>
    </subcellularLocation>
</comment>